<name>A0AAP6JGR9_9GAMM</name>
<keyword evidence="4" id="KW-0808">Transferase</keyword>
<dbReference type="InterPro" id="IPR050596">
    <property type="entry name" value="AspAT/PAT-like"/>
</dbReference>
<dbReference type="Pfam" id="PF00155">
    <property type="entry name" value="Aminotran_1_2"/>
    <property type="match status" value="1"/>
</dbReference>
<dbReference type="AlphaFoldDB" id="A0AAP6JGR9"/>
<evidence type="ECO:0000256" key="5">
    <source>
        <dbReference type="ARBA" id="ARBA00022898"/>
    </source>
</evidence>
<evidence type="ECO:0000256" key="3">
    <source>
        <dbReference type="ARBA" id="ARBA00022576"/>
    </source>
</evidence>
<evidence type="ECO:0000313" key="7">
    <source>
        <dbReference type="EMBL" id="MEA5446391.1"/>
    </source>
</evidence>
<reference evidence="7 8" key="1">
    <citation type="submission" date="2023-12" db="EMBL/GenBank/DDBJ databases">
        <title>Whole-genome sequencing of halo(alkali)philic microorganisms from hypersaline lakes.</title>
        <authorList>
            <person name="Sorokin D.Y."/>
            <person name="Merkel A.Y."/>
            <person name="Messina E."/>
            <person name="Yakimov M."/>
        </authorList>
    </citation>
    <scope>NUCLEOTIDE SEQUENCE [LARGE SCALE GENOMIC DNA]</scope>
    <source>
        <strain evidence="7 8">AB-CW1</strain>
    </source>
</reference>
<evidence type="ECO:0000259" key="6">
    <source>
        <dbReference type="Pfam" id="PF00155"/>
    </source>
</evidence>
<dbReference type="Gene3D" id="3.90.1150.10">
    <property type="entry name" value="Aspartate Aminotransferase, domain 1"/>
    <property type="match status" value="1"/>
</dbReference>
<evidence type="ECO:0000256" key="4">
    <source>
        <dbReference type="ARBA" id="ARBA00022679"/>
    </source>
</evidence>
<gene>
    <name evidence="7" type="ORF">VCB98_11225</name>
</gene>
<dbReference type="Proteomes" id="UP001302316">
    <property type="component" value="Unassembled WGS sequence"/>
</dbReference>
<dbReference type="PANTHER" id="PTHR46383:SF1">
    <property type="entry name" value="ASPARTATE AMINOTRANSFERASE"/>
    <property type="match status" value="1"/>
</dbReference>
<sequence length="49" mass="5136">AEFLLKEAGVALVPGSAFGLPGHMRLSYATDMATLEDACGRIRKAIESA</sequence>
<dbReference type="InterPro" id="IPR015422">
    <property type="entry name" value="PyrdxlP-dep_Trfase_small"/>
</dbReference>
<dbReference type="InterPro" id="IPR004839">
    <property type="entry name" value="Aminotransferase_I/II_large"/>
</dbReference>
<evidence type="ECO:0000256" key="2">
    <source>
        <dbReference type="ARBA" id="ARBA00007441"/>
    </source>
</evidence>
<proteinExistence type="inferred from homology"/>
<comment type="caution">
    <text evidence="7">The sequence shown here is derived from an EMBL/GenBank/DDBJ whole genome shotgun (WGS) entry which is preliminary data.</text>
</comment>
<feature type="non-terminal residue" evidence="7">
    <location>
        <position position="1"/>
    </location>
</feature>
<accession>A0AAP6JGR9</accession>
<organism evidence="7 8">
    <name type="scientific">Natronospira elongata</name>
    <dbReference type="NCBI Taxonomy" id="3110268"/>
    <lineage>
        <taxon>Bacteria</taxon>
        <taxon>Pseudomonadati</taxon>
        <taxon>Pseudomonadota</taxon>
        <taxon>Gammaproteobacteria</taxon>
        <taxon>Natronospirales</taxon>
        <taxon>Natronospiraceae</taxon>
        <taxon>Natronospira</taxon>
    </lineage>
</organism>
<dbReference type="GO" id="GO:0008483">
    <property type="term" value="F:transaminase activity"/>
    <property type="evidence" value="ECO:0007669"/>
    <property type="project" value="UniProtKB-KW"/>
</dbReference>
<dbReference type="InterPro" id="IPR015424">
    <property type="entry name" value="PyrdxlP-dep_Trfase"/>
</dbReference>
<evidence type="ECO:0000256" key="1">
    <source>
        <dbReference type="ARBA" id="ARBA00001933"/>
    </source>
</evidence>
<feature type="domain" description="Aminotransferase class I/classII large" evidence="6">
    <location>
        <begin position="4"/>
        <end position="42"/>
    </location>
</feature>
<dbReference type="SUPFAM" id="SSF53383">
    <property type="entry name" value="PLP-dependent transferases"/>
    <property type="match status" value="1"/>
</dbReference>
<keyword evidence="3 7" id="KW-0032">Aminotransferase</keyword>
<keyword evidence="8" id="KW-1185">Reference proteome</keyword>
<dbReference type="EMBL" id="JAYGII010000031">
    <property type="protein sequence ID" value="MEA5446391.1"/>
    <property type="molecule type" value="Genomic_DNA"/>
</dbReference>
<comment type="cofactor">
    <cofactor evidence="1">
        <name>pyridoxal 5'-phosphate</name>
        <dbReference type="ChEBI" id="CHEBI:597326"/>
    </cofactor>
</comment>
<evidence type="ECO:0000313" key="8">
    <source>
        <dbReference type="Proteomes" id="UP001302316"/>
    </source>
</evidence>
<dbReference type="GO" id="GO:0030170">
    <property type="term" value="F:pyridoxal phosphate binding"/>
    <property type="evidence" value="ECO:0007669"/>
    <property type="project" value="InterPro"/>
</dbReference>
<protein>
    <submittedName>
        <fullName evidence="7">Aminotransferase class I/II-fold pyridoxal phosphate-dependent enzyme</fullName>
    </submittedName>
</protein>
<dbReference type="PANTHER" id="PTHR46383">
    <property type="entry name" value="ASPARTATE AMINOTRANSFERASE"/>
    <property type="match status" value="1"/>
</dbReference>
<keyword evidence="5" id="KW-0663">Pyridoxal phosphate</keyword>
<dbReference type="GO" id="GO:0006520">
    <property type="term" value="P:amino acid metabolic process"/>
    <property type="evidence" value="ECO:0007669"/>
    <property type="project" value="InterPro"/>
</dbReference>
<comment type="similarity">
    <text evidence="2">Belongs to the class-I pyridoxal-phosphate-dependent aminotransferase family.</text>
</comment>